<feature type="domain" description="Endonuclease/exonuclease/phosphatase" evidence="1">
    <location>
        <begin position="55"/>
        <end position="326"/>
    </location>
</feature>
<organism evidence="2 3">
    <name type="scientific">Photobacterium carnosum</name>
    <dbReference type="NCBI Taxonomy" id="2023717"/>
    <lineage>
        <taxon>Bacteria</taxon>
        <taxon>Pseudomonadati</taxon>
        <taxon>Pseudomonadota</taxon>
        <taxon>Gammaproteobacteria</taxon>
        <taxon>Vibrionales</taxon>
        <taxon>Vibrionaceae</taxon>
        <taxon>Photobacterium</taxon>
    </lineage>
</organism>
<dbReference type="OrthoDB" id="833328at2"/>
<evidence type="ECO:0000259" key="1">
    <source>
        <dbReference type="Pfam" id="PF03372"/>
    </source>
</evidence>
<keyword evidence="3" id="KW-1185">Reference proteome</keyword>
<comment type="caution">
    <text evidence="2">The sequence shown here is derived from an EMBL/GenBank/DDBJ whole genome shotgun (WGS) entry which is preliminary data.</text>
</comment>
<dbReference type="GO" id="GO:0016020">
    <property type="term" value="C:membrane"/>
    <property type="evidence" value="ECO:0007669"/>
    <property type="project" value="GOC"/>
</dbReference>
<dbReference type="InterPro" id="IPR005135">
    <property type="entry name" value="Endo/exonuclease/phosphatase"/>
</dbReference>
<dbReference type="AlphaFoldDB" id="A0A2N4UVJ9"/>
<dbReference type="InterPro" id="IPR036691">
    <property type="entry name" value="Endo/exonu/phosph_ase_sf"/>
</dbReference>
<dbReference type="InterPro" id="IPR051916">
    <property type="entry name" value="GPI-anchor_lipid_remodeler"/>
</dbReference>
<accession>A0A2N4UVJ9</accession>
<dbReference type="EMBL" id="NPIB01000003">
    <property type="protein sequence ID" value="PLC59048.1"/>
    <property type="molecule type" value="Genomic_DNA"/>
</dbReference>
<dbReference type="SUPFAM" id="SSF56219">
    <property type="entry name" value="DNase I-like"/>
    <property type="match status" value="1"/>
</dbReference>
<keyword evidence="2" id="KW-0378">Hydrolase</keyword>
<dbReference type="Pfam" id="PF03372">
    <property type="entry name" value="Exo_endo_phos"/>
    <property type="match status" value="1"/>
</dbReference>
<dbReference type="PANTHER" id="PTHR14859">
    <property type="entry name" value="CALCOFLUOR WHITE HYPERSENSITIVE PROTEIN PRECURSOR"/>
    <property type="match status" value="1"/>
</dbReference>
<sequence>MHFGLYLLRVCSVPNVNQPSYEVPVPTVKIASFNLLNYLEPPMAYYDFQNIYTLEQWHKKQAWITRFLDKNQPDIIGFQEVFSSESLQSLLEKAGYPYYAVIDSPTVIDDFIYRSPVVAIASKFPITEISTVTADQQAATLLGLHDFHFSRKPLRATINIPHIGLTDCYVTHFKSKRSLFDDPLPSTIVPSDTALSRFAGQRLGSWGSAMLRGTEANLLLLAILKQRESSARPMLLMGDFNDELSSSCLEQLIAGNVFGMSDSDIERLIGYYRLYDSWTLFTQNTEQATLSRPPTHYFGAKSSVLDYILLSQEFNAQYRGSLFEVSHYHTEDKHLVNSSFEEDGYSTDHALPCVTLSLRC</sequence>
<dbReference type="PANTHER" id="PTHR14859:SF15">
    <property type="entry name" value="ENDONUCLEASE_EXONUCLEASE_PHOSPHATASE DOMAIN-CONTAINING PROTEIN"/>
    <property type="match status" value="1"/>
</dbReference>
<protein>
    <submittedName>
        <fullName evidence="2">Endonuclease</fullName>
    </submittedName>
</protein>
<evidence type="ECO:0000313" key="2">
    <source>
        <dbReference type="EMBL" id="PLC59048.1"/>
    </source>
</evidence>
<reference evidence="2 3" key="1">
    <citation type="journal article" date="2018" name="Syst. Appl. Microbiol.">
        <title>Photobacterium carnosum sp. nov., isolated from spoiled modified atmosphere packaged poultry meat.</title>
        <authorList>
            <person name="Hilgarth M."/>
            <person name="Fuertes S."/>
            <person name="Ehrmann M."/>
            <person name="Vogel R.F."/>
        </authorList>
    </citation>
    <scope>NUCLEOTIDE SEQUENCE [LARGE SCALE GENOMIC DNA]</scope>
    <source>
        <strain evidence="2 3">TMW 2.2021</strain>
    </source>
</reference>
<proteinExistence type="predicted"/>
<keyword evidence="2" id="KW-0255">Endonuclease</keyword>
<dbReference type="GO" id="GO:0006506">
    <property type="term" value="P:GPI anchor biosynthetic process"/>
    <property type="evidence" value="ECO:0007669"/>
    <property type="project" value="TreeGrafter"/>
</dbReference>
<dbReference type="Proteomes" id="UP000234420">
    <property type="component" value="Unassembled WGS sequence"/>
</dbReference>
<evidence type="ECO:0000313" key="3">
    <source>
        <dbReference type="Proteomes" id="UP000234420"/>
    </source>
</evidence>
<gene>
    <name evidence="2" type="ORF">CIK00_04440</name>
</gene>
<dbReference type="Gene3D" id="3.60.10.10">
    <property type="entry name" value="Endonuclease/exonuclease/phosphatase"/>
    <property type="match status" value="1"/>
</dbReference>
<name>A0A2N4UVJ9_9GAMM</name>
<keyword evidence="2" id="KW-0540">Nuclease</keyword>
<dbReference type="GO" id="GO:0004519">
    <property type="term" value="F:endonuclease activity"/>
    <property type="evidence" value="ECO:0007669"/>
    <property type="project" value="UniProtKB-KW"/>
</dbReference>